<gene>
    <name evidence="1" type="ORF">BDN72DRAFT_904527</name>
</gene>
<organism evidence="1 2">
    <name type="scientific">Pluteus cervinus</name>
    <dbReference type="NCBI Taxonomy" id="181527"/>
    <lineage>
        <taxon>Eukaryota</taxon>
        <taxon>Fungi</taxon>
        <taxon>Dikarya</taxon>
        <taxon>Basidiomycota</taxon>
        <taxon>Agaricomycotina</taxon>
        <taxon>Agaricomycetes</taxon>
        <taxon>Agaricomycetidae</taxon>
        <taxon>Agaricales</taxon>
        <taxon>Pluteineae</taxon>
        <taxon>Pluteaceae</taxon>
        <taxon>Pluteus</taxon>
    </lineage>
</organism>
<dbReference type="Proteomes" id="UP000308600">
    <property type="component" value="Unassembled WGS sequence"/>
</dbReference>
<keyword evidence="2" id="KW-1185">Reference proteome</keyword>
<protein>
    <submittedName>
        <fullName evidence="1">Cytochrome P450</fullName>
    </submittedName>
</protein>
<sequence>MGNVVSQLLGSLVGTLILYGLVKVVQLSYNEWTSPIRDLPGPKSPSWIWGNFKEIWVSEHSVPQEKWVGQYGMTIKYKGFMGRNRLYTMDPKAIGHVLMNSQDYQKPDEMRQGLSQIVGPGVLVVEGEKHKQQRRVMNPAFGAAQIRELTEVFVDKSVQLRDAWAAEITKQGGIGKIEALGWLSKTTLDIIGLAGFHYHFNNLGESSEPNELNDAFSFLFKANTTMAILPMLRAIIPPLRILPTERDAKSKQAQATMNRIGRDLLRESQAHGLDAQQASGKRRDLLSLLVRANMSKDIPESQRMSDEDVVAQVPTFLAAGHETTSTGTTWALYALCRDQEVQRKLREELLTVPTENPSMDELNALPYLDAVVRETMRVHAPVPSTIRIATRDDVLPLSKPFTDKKGRVQEGISIRKGQTIMIPILAMNRATWIWGDDAAEFRPERWESVPEAATVIPGVWGNMLSFLGGPRACIGYRFSLVEMKALLFTLIRSFEFELAVPVEDITKRSTVVQRPVLKSDPDGHNQLPLLIRPVSQSWM</sequence>
<reference evidence="1 2" key="1">
    <citation type="journal article" date="2019" name="Nat. Ecol. Evol.">
        <title>Megaphylogeny resolves global patterns of mushroom evolution.</title>
        <authorList>
            <person name="Varga T."/>
            <person name="Krizsan K."/>
            <person name="Foldi C."/>
            <person name="Dima B."/>
            <person name="Sanchez-Garcia M."/>
            <person name="Sanchez-Ramirez S."/>
            <person name="Szollosi G.J."/>
            <person name="Szarkandi J.G."/>
            <person name="Papp V."/>
            <person name="Albert L."/>
            <person name="Andreopoulos W."/>
            <person name="Angelini C."/>
            <person name="Antonin V."/>
            <person name="Barry K.W."/>
            <person name="Bougher N.L."/>
            <person name="Buchanan P."/>
            <person name="Buyck B."/>
            <person name="Bense V."/>
            <person name="Catcheside P."/>
            <person name="Chovatia M."/>
            <person name="Cooper J."/>
            <person name="Damon W."/>
            <person name="Desjardin D."/>
            <person name="Finy P."/>
            <person name="Geml J."/>
            <person name="Haridas S."/>
            <person name="Hughes K."/>
            <person name="Justo A."/>
            <person name="Karasinski D."/>
            <person name="Kautmanova I."/>
            <person name="Kiss B."/>
            <person name="Kocsube S."/>
            <person name="Kotiranta H."/>
            <person name="LaButti K.M."/>
            <person name="Lechner B.E."/>
            <person name="Liimatainen K."/>
            <person name="Lipzen A."/>
            <person name="Lukacs Z."/>
            <person name="Mihaltcheva S."/>
            <person name="Morgado L.N."/>
            <person name="Niskanen T."/>
            <person name="Noordeloos M.E."/>
            <person name="Ohm R.A."/>
            <person name="Ortiz-Santana B."/>
            <person name="Ovrebo C."/>
            <person name="Racz N."/>
            <person name="Riley R."/>
            <person name="Savchenko A."/>
            <person name="Shiryaev A."/>
            <person name="Soop K."/>
            <person name="Spirin V."/>
            <person name="Szebenyi C."/>
            <person name="Tomsovsky M."/>
            <person name="Tulloss R.E."/>
            <person name="Uehling J."/>
            <person name="Grigoriev I.V."/>
            <person name="Vagvolgyi C."/>
            <person name="Papp T."/>
            <person name="Martin F.M."/>
            <person name="Miettinen O."/>
            <person name="Hibbett D.S."/>
            <person name="Nagy L.G."/>
        </authorList>
    </citation>
    <scope>NUCLEOTIDE SEQUENCE [LARGE SCALE GENOMIC DNA]</scope>
    <source>
        <strain evidence="1 2">NL-1719</strain>
    </source>
</reference>
<evidence type="ECO:0000313" key="2">
    <source>
        <dbReference type="Proteomes" id="UP000308600"/>
    </source>
</evidence>
<evidence type="ECO:0000313" key="1">
    <source>
        <dbReference type="EMBL" id="TFK60962.1"/>
    </source>
</evidence>
<accession>A0ACD3A5I3</accession>
<dbReference type="EMBL" id="ML208710">
    <property type="protein sequence ID" value="TFK60962.1"/>
    <property type="molecule type" value="Genomic_DNA"/>
</dbReference>
<proteinExistence type="predicted"/>
<name>A0ACD3A5I3_9AGAR</name>